<comment type="caution">
    <text evidence="7">The sequence shown here is derived from an EMBL/GenBank/DDBJ whole genome shotgun (WGS) entry which is preliminary data.</text>
</comment>
<dbReference type="Pfam" id="PF00126">
    <property type="entry name" value="HTH_1"/>
    <property type="match status" value="1"/>
</dbReference>
<proteinExistence type="inferred from homology"/>
<evidence type="ECO:0000256" key="2">
    <source>
        <dbReference type="ARBA" id="ARBA00023015"/>
    </source>
</evidence>
<dbReference type="PROSITE" id="PS50931">
    <property type="entry name" value="HTH_LYSR"/>
    <property type="match status" value="1"/>
</dbReference>
<accession>A0A4Y4DL23</accession>
<dbReference type="Gene3D" id="3.40.190.290">
    <property type="match status" value="1"/>
</dbReference>
<dbReference type="GO" id="GO:0003700">
    <property type="term" value="F:DNA-binding transcription factor activity"/>
    <property type="evidence" value="ECO:0007669"/>
    <property type="project" value="InterPro"/>
</dbReference>
<dbReference type="NCBIfam" id="NF002964">
    <property type="entry name" value="PRK03635.1"/>
    <property type="match status" value="1"/>
</dbReference>
<evidence type="ECO:0000313" key="8">
    <source>
        <dbReference type="Proteomes" id="UP000316612"/>
    </source>
</evidence>
<dbReference type="InterPro" id="IPR017685">
    <property type="entry name" value="ArgP"/>
</dbReference>
<dbReference type="RefSeq" id="WP_170184134.1">
    <property type="nucleotide sequence ID" value="NZ_BAAAJL010000003.1"/>
</dbReference>
<gene>
    <name evidence="7" type="primary">iciA</name>
    <name evidence="7" type="ORF">AUR04nite_15410</name>
</gene>
<comment type="similarity">
    <text evidence="1">Belongs to the LysR transcriptional regulatory family.</text>
</comment>
<dbReference type="PANTHER" id="PTHR30579:SF2">
    <property type="entry name" value="HTH-TYPE TRANSCRIPTIONAL REGULATOR ARGP"/>
    <property type="match status" value="1"/>
</dbReference>
<dbReference type="SUPFAM" id="SSF46785">
    <property type="entry name" value="Winged helix' DNA-binding domain"/>
    <property type="match status" value="1"/>
</dbReference>
<reference evidence="7 8" key="1">
    <citation type="submission" date="2019-06" db="EMBL/GenBank/DDBJ databases">
        <title>Whole genome shotgun sequence of Glutamicibacter uratoxydans NBRC 15515.</title>
        <authorList>
            <person name="Hosoyama A."/>
            <person name="Uohara A."/>
            <person name="Ohji S."/>
            <person name="Ichikawa N."/>
        </authorList>
    </citation>
    <scope>NUCLEOTIDE SEQUENCE [LARGE SCALE GENOMIC DNA]</scope>
    <source>
        <strain evidence="7 8">NBRC 15515</strain>
    </source>
</reference>
<dbReference type="NCBIfam" id="TIGR03298">
    <property type="entry name" value="argP"/>
    <property type="match status" value="1"/>
</dbReference>
<evidence type="ECO:0000256" key="3">
    <source>
        <dbReference type="ARBA" id="ARBA00023125"/>
    </source>
</evidence>
<dbReference type="GO" id="GO:0003677">
    <property type="term" value="F:DNA binding"/>
    <property type="evidence" value="ECO:0007669"/>
    <property type="project" value="UniProtKB-KW"/>
</dbReference>
<name>A0A4Y4DL23_GLUUR</name>
<keyword evidence="4" id="KW-0010">Activator</keyword>
<dbReference type="InterPro" id="IPR005119">
    <property type="entry name" value="LysR_subst-bd"/>
</dbReference>
<keyword evidence="2" id="KW-0805">Transcription regulation</keyword>
<dbReference type="InterPro" id="IPR036390">
    <property type="entry name" value="WH_DNA-bd_sf"/>
</dbReference>
<dbReference type="Gene3D" id="1.10.10.10">
    <property type="entry name" value="Winged helix-like DNA-binding domain superfamily/Winged helix DNA-binding domain"/>
    <property type="match status" value="1"/>
</dbReference>
<dbReference type="InterPro" id="IPR036388">
    <property type="entry name" value="WH-like_DNA-bd_sf"/>
</dbReference>
<evidence type="ECO:0000259" key="6">
    <source>
        <dbReference type="PROSITE" id="PS50931"/>
    </source>
</evidence>
<keyword evidence="3" id="KW-0238">DNA-binding</keyword>
<evidence type="ECO:0000256" key="4">
    <source>
        <dbReference type="ARBA" id="ARBA00023159"/>
    </source>
</evidence>
<protein>
    <submittedName>
        <fullName evidence="7">Transcriptional regulator ArgP</fullName>
    </submittedName>
</protein>
<evidence type="ECO:0000256" key="5">
    <source>
        <dbReference type="ARBA" id="ARBA00023163"/>
    </source>
</evidence>
<evidence type="ECO:0000256" key="1">
    <source>
        <dbReference type="ARBA" id="ARBA00009437"/>
    </source>
</evidence>
<keyword evidence="5" id="KW-0804">Transcription</keyword>
<dbReference type="InterPro" id="IPR050176">
    <property type="entry name" value="LTTR"/>
</dbReference>
<dbReference type="AlphaFoldDB" id="A0A4Y4DL23"/>
<sequence>MNLDVEHLQTLLAVVDAGSFDDASIDMGITASAVSQRIKALENRVGAVLLVRSRPVVPTEQGTRILRYARQMTALSAEFSHELSRSGTQRLSIGVNADSLATWFAPVLAQLAQWSEISLEILRTDENISLDLLRSGRASAVVTNSAVPAQGCTAKKLGSMRYYAVAAPNIVEEYFRGSTAQNFIDAPMVLFDREDPLQHHMLEQLGLETAKLNGRVCMIPDSWQFVHAIQSGIGWGMVPEQQLKGSNGLVKLNERWHIDVPLFLQRWSLQSKLLQRLESTLVTAARESGLDLLA</sequence>
<feature type="domain" description="HTH lysR-type" evidence="6">
    <location>
        <begin position="1"/>
        <end position="59"/>
    </location>
</feature>
<keyword evidence="8" id="KW-1185">Reference proteome</keyword>
<dbReference type="SUPFAM" id="SSF53850">
    <property type="entry name" value="Periplasmic binding protein-like II"/>
    <property type="match status" value="1"/>
</dbReference>
<dbReference type="Proteomes" id="UP000316612">
    <property type="component" value="Unassembled WGS sequence"/>
</dbReference>
<dbReference type="InterPro" id="IPR000847">
    <property type="entry name" value="LysR_HTH_N"/>
</dbReference>
<evidence type="ECO:0000313" key="7">
    <source>
        <dbReference type="EMBL" id="GED06009.1"/>
    </source>
</evidence>
<dbReference type="PANTHER" id="PTHR30579">
    <property type="entry name" value="TRANSCRIPTIONAL REGULATOR"/>
    <property type="match status" value="1"/>
</dbReference>
<dbReference type="EMBL" id="BJNY01000008">
    <property type="protein sequence ID" value="GED06009.1"/>
    <property type="molecule type" value="Genomic_DNA"/>
</dbReference>
<organism evidence="7 8">
    <name type="scientific">Glutamicibacter uratoxydans</name>
    <name type="common">Arthrobacter uratoxydans</name>
    <dbReference type="NCBI Taxonomy" id="43667"/>
    <lineage>
        <taxon>Bacteria</taxon>
        <taxon>Bacillati</taxon>
        <taxon>Actinomycetota</taxon>
        <taxon>Actinomycetes</taxon>
        <taxon>Micrococcales</taxon>
        <taxon>Micrococcaceae</taxon>
        <taxon>Glutamicibacter</taxon>
    </lineage>
</organism>
<dbReference type="Pfam" id="PF03466">
    <property type="entry name" value="LysR_substrate"/>
    <property type="match status" value="1"/>
</dbReference>